<accession>C7BUP1</accession>
<name>C7BUP1_ECOLX</name>
<dbReference type="AlphaFoldDB" id="C7BUP1"/>
<evidence type="ECO:0000313" key="1">
    <source>
        <dbReference type="EMBL" id="CAR48073.1"/>
    </source>
</evidence>
<sequence>MLSTSQLKLSGTACHHITETPASFKSEITSRQLEDARESGCLHIKNCDMEFLPHYRKKSQR</sequence>
<proteinExistence type="predicted"/>
<protein>
    <submittedName>
        <fullName evidence="1">Uncharacterized protein</fullName>
    </submittedName>
</protein>
<reference evidence="1" key="1">
    <citation type="thesis" date="2006" institute="Department of Biology" country="University of Muenster, Muenster, Germany">
        <title>Plastizitaet bakterieller Genome: Praevalenz bedeutender Virulenzfaktoren intestinalpathogener Escherichia coli.</title>
        <authorList>
            <person name="Mueller D."/>
        </authorList>
    </citation>
    <scope>NUCLEOTIDE SEQUENCE</scope>
    <source>
        <strain evidence="1">9812</strain>
    </source>
</reference>
<reference evidence="1" key="2">
    <citation type="journal article" date="2009" name="Infect. Immun.">
        <title>Comparative analysis of the locus of enterocyte effacement and its flanking regions.</title>
        <authorList>
            <person name="Muller D."/>
            <person name="Benz I."/>
            <person name="Liebchen A."/>
            <person name="Gallitz I."/>
            <person name="Karch H."/>
            <person name="Schmidt M.A."/>
        </authorList>
    </citation>
    <scope>NUCLEOTIDE SEQUENCE</scope>
    <source>
        <strain evidence="1">9812</strain>
    </source>
</reference>
<organism evidence="1">
    <name type="scientific">Escherichia coli</name>
    <dbReference type="NCBI Taxonomy" id="562"/>
    <lineage>
        <taxon>Bacteria</taxon>
        <taxon>Pseudomonadati</taxon>
        <taxon>Pseudomonadota</taxon>
        <taxon>Gammaproteobacteria</taxon>
        <taxon>Enterobacterales</taxon>
        <taxon>Enterobacteriaceae</taxon>
        <taxon>Escherichia</taxon>
    </lineage>
</organism>
<dbReference type="EMBL" id="FM201464">
    <property type="protein sequence ID" value="CAR48073.1"/>
    <property type="molecule type" value="Genomic_DNA"/>
</dbReference>